<evidence type="ECO:0000256" key="1">
    <source>
        <dbReference type="ARBA" id="ARBA00000683"/>
    </source>
</evidence>
<gene>
    <name evidence="25" type="primary">ptsP</name>
    <name evidence="25" type="ORF">D4A47_02125</name>
</gene>
<dbReference type="InterPro" id="IPR008279">
    <property type="entry name" value="PEP-util_enz_mobile_dom"/>
</dbReference>
<proteinExistence type="inferred from homology"/>
<dbReference type="PIRSF" id="PIRSF000732">
    <property type="entry name" value="PTS_enzyme_I"/>
    <property type="match status" value="1"/>
</dbReference>
<dbReference type="InterPro" id="IPR024692">
    <property type="entry name" value="PTS_EI"/>
</dbReference>
<keyword evidence="11 17" id="KW-0808">Transferase</keyword>
<comment type="catalytic activity">
    <reaction evidence="1 17">
        <text>L-histidyl-[protein] + phosphoenolpyruvate = N(pros)-phospho-L-histidyl-[protein] + pyruvate</text>
        <dbReference type="Rhea" id="RHEA:23880"/>
        <dbReference type="Rhea" id="RHEA-COMP:9745"/>
        <dbReference type="Rhea" id="RHEA-COMP:9746"/>
        <dbReference type="ChEBI" id="CHEBI:15361"/>
        <dbReference type="ChEBI" id="CHEBI:29979"/>
        <dbReference type="ChEBI" id="CHEBI:58702"/>
        <dbReference type="ChEBI" id="CHEBI:64837"/>
        <dbReference type="EC" id="2.7.3.9"/>
    </reaction>
</comment>
<dbReference type="InterPro" id="IPR006318">
    <property type="entry name" value="PTS_EI-like"/>
</dbReference>
<dbReference type="GO" id="GO:0009401">
    <property type="term" value="P:phosphoenolpyruvate-dependent sugar phosphotransferase system"/>
    <property type="evidence" value="ECO:0007669"/>
    <property type="project" value="UniProtKB-KW"/>
</dbReference>
<evidence type="ECO:0000256" key="13">
    <source>
        <dbReference type="ARBA" id="ARBA00022723"/>
    </source>
</evidence>
<keyword evidence="25" id="KW-0670">Pyruvate</keyword>
<dbReference type="InterPro" id="IPR050499">
    <property type="entry name" value="PEP-utilizing_PTS_enzyme"/>
</dbReference>
<evidence type="ECO:0000256" key="18">
    <source>
        <dbReference type="PIRSR" id="PIRSR000732-1"/>
    </source>
</evidence>
<dbReference type="Pfam" id="PF02896">
    <property type="entry name" value="PEP-utilizers_C"/>
    <property type="match status" value="1"/>
</dbReference>
<evidence type="ECO:0000256" key="19">
    <source>
        <dbReference type="PIRSR" id="PIRSR000732-2"/>
    </source>
</evidence>
<evidence type="ECO:0000256" key="3">
    <source>
        <dbReference type="ARBA" id="ARBA00002728"/>
    </source>
</evidence>
<dbReference type="NCBIfam" id="TIGR01417">
    <property type="entry name" value="PTS_I_fam"/>
    <property type="match status" value="1"/>
</dbReference>
<comment type="function">
    <text evidence="3 17">General (non sugar-specific) component of the phosphoenolpyruvate-dependent sugar phosphotransferase system (sugar PTS). This major carbohydrate active-transport system catalyzes the phosphorylation of incoming sugar substrates concomitantly with their translocation across the cell membrane. Enzyme I transfers the phosphoryl group from phosphoenolpyruvate (PEP) to the phosphoryl carrier protein (HPr).</text>
</comment>
<dbReference type="GO" id="GO:0016301">
    <property type="term" value="F:kinase activity"/>
    <property type="evidence" value="ECO:0007669"/>
    <property type="project" value="UniProtKB-KW"/>
</dbReference>
<keyword evidence="21" id="KW-0175">Coiled coil</keyword>
<dbReference type="GO" id="GO:0005737">
    <property type="term" value="C:cytoplasm"/>
    <property type="evidence" value="ECO:0007669"/>
    <property type="project" value="UniProtKB-SubCell"/>
</dbReference>
<evidence type="ECO:0000256" key="7">
    <source>
        <dbReference type="ARBA" id="ARBA00016544"/>
    </source>
</evidence>
<evidence type="ECO:0000256" key="2">
    <source>
        <dbReference type="ARBA" id="ARBA00001946"/>
    </source>
</evidence>
<feature type="domain" description="Phosphotransferase system enzyme I N-terminal" evidence="24">
    <location>
        <begin position="5"/>
        <end position="125"/>
    </location>
</feature>
<evidence type="ECO:0000256" key="15">
    <source>
        <dbReference type="ARBA" id="ARBA00022842"/>
    </source>
</evidence>
<evidence type="ECO:0000256" key="17">
    <source>
        <dbReference type="PIRNR" id="PIRNR000732"/>
    </source>
</evidence>
<dbReference type="InterPro" id="IPR040442">
    <property type="entry name" value="Pyrv_kinase-like_dom_sf"/>
</dbReference>
<protein>
    <recommendedName>
        <fullName evidence="7 17">Phosphoenolpyruvate-protein phosphotransferase</fullName>
        <ecNumber evidence="6 17">2.7.3.9</ecNumber>
    </recommendedName>
    <alternativeName>
        <fullName evidence="16 17">Phosphotransferase system, enzyme I</fullName>
    </alternativeName>
</protein>
<evidence type="ECO:0000256" key="9">
    <source>
        <dbReference type="ARBA" id="ARBA00022490"/>
    </source>
</evidence>
<reference evidence="25 26" key="1">
    <citation type="submission" date="2018-10" db="EMBL/GenBank/DDBJ databases">
        <title>Anaerotruncus faecis sp. nov., isolated from human feces.</title>
        <authorList>
            <person name="Wang Y.-J."/>
        </authorList>
    </citation>
    <scope>NUCLEOTIDE SEQUENCE [LARGE SCALE GENOMIC DNA]</scope>
    <source>
        <strain evidence="25 26">22A2-44</strain>
    </source>
</reference>
<dbReference type="Gene3D" id="1.10.274.10">
    <property type="entry name" value="PtsI, HPr-binding domain"/>
    <property type="match status" value="1"/>
</dbReference>
<evidence type="ECO:0000256" key="12">
    <source>
        <dbReference type="ARBA" id="ARBA00022683"/>
    </source>
</evidence>
<evidence type="ECO:0000256" key="20">
    <source>
        <dbReference type="PIRSR" id="PIRSR000732-3"/>
    </source>
</evidence>
<comment type="similarity">
    <text evidence="5 17">Belongs to the PEP-utilizing enzyme family.</text>
</comment>
<dbReference type="SUPFAM" id="SSF47831">
    <property type="entry name" value="Enzyme I of the PEP:sugar phosphotransferase system HPr-binding (sub)domain"/>
    <property type="match status" value="1"/>
</dbReference>
<dbReference type="PRINTS" id="PR01736">
    <property type="entry name" value="PHPHTRNFRASE"/>
</dbReference>
<evidence type="ECO:0000256" key="10">
    <source>
        <dbReference type="ARBA" id="ARBA00022597"/>
    </source>
</evidence>
<keyword evidence="9 17" id="KW-0963">Cytoplasm</keyword>
<dbReference type="PROSITE" id="PS00742">
    <property type="entry name" value="PEP_ENZYMES_2"/>
    <property type="match status" value="1"/>
</dbReference>
<evidence type="ECO:0000256" key="5">
    <source>
        <dbReference type="ARBA" id="ARBA00007837"/>
    </source>
</evidence>
<feature type="binding site" evidence="20">
    <location>
        <position position="428"/>
    </location>
    <ligand>
        <name>Mg(2+)</name>
        <dbReference type="ChEBI" id="CHEBI:18420"/>
    </ligand>
</feature>
<dbReference type="AlphaFoldDB" id="A0A498D5C7"/>
<dbReference type="SUPFAM" id="SSF51621">
    <property type="entry name" value="Phosphoenolpyruvate/pyruvate domain"/>
    <property type="match status" value="1"/>
</dbReference>
<feature type="active site" description="Proton donor" evidence="18">
    <location>
        <position position="499"/>
    </location>
</feature>
<sequence length="554" mass="59202">MKILEGTGTSGGIAVGRARLLAAPSAVEEEIPGKGTWEEARRCREAADAVRRELRGLRERAAEAAGEAEAQIFEIHALLLDDPDFTGEIQRQLDGGAAAETAVRRAGETLAAEFEALGDPNIRERAADIRDVSRRLLSALGGGGGLSGEGEPDGPVVLVADELTPSDTLLLDRSRVAGFVTRRGSAASHVSILARAMGIPAVVGIAAAPELEGRLLAVDGDAGRVTVDPDEAALSEARSRRRAAARRLGRLRAGGFPPAETRGGIRVELAGNIGAPGEARAVLENGGEAVGLFRSEFLYLGRETPPDEETQYLAYREALERMEGRRVIVRTVDIGSDKRAPCLDTGREENPALGWRAIRICLDRRELFRTQLRALLRASVHGRLAVMFPMIASLQELRCARKLLGEARAELEAEGTGTASVEVGVMIETPAAAVLSDLLAREADFFSIGTNDLTQYTLAADRMNERIAGYYRPADPAVLRLMKLTAENARKNGVWTGVCGESAADPALIPLYLAMGITELSMSPAALPEARERVRSLDMEEARAALARALGEVE</sequence>
<organism evidence="25 26">
    <name type="scientific">Anaerotruncus massiliensis</name>
    <name type="common">ex Liu et al. 2021</name>
    <dbReference type="NCBI Taxonomy" id="2321404"/>
    <lineage>
        <taxon>Bacteria</taxon>
        <taxon>Bacillati</taxon>
        <taxon>Bacillota</taxon>
        <taxon>Clostridia</taxon>
        <taxon>Eubacteriales</taxon>
        <taxon>Oscillospiraceae</taxon>
        <taxon>Anaerotruncus</taxon>
    </lineage>
</organism>
<dbReference type="InterPro" id="IPR008731">
    <property type="entry name" value="PTS_EIN"/>
</dbReference>
<name>A0A498D5C7_9FIRM</name>
<dbReference type="Gene3D" id="3.50.30.10">
    <property type="entry name" value="Phosphohistidine domain"/>
    <property type="match status" value="1"/>
</dbReference>
<accession>A0A498D5C7</accession>
<feature type="binding site" evidence="19">
    <location>
        <position position="294"/>
    </location>
    <ligand>
        <name>phosphoenolpyruvate</name>
        <dbReference type="ChEBI" id="CHEBI:58702"/>
    </ligand>
</feature>
<dbReference type="InterPro" id="IPR000121">
    <property type="entry name" value="PEP_util_C"/>
</dbReference>
<evidence type="ECO:0000313" key="25">
    <source>
        <dbReference type="EMBL" id="RLL14801.1"/>
    </source>
</evidence>
<feature type="active site" description="Tele-phosphohistidine intermediate" evidence="18">
    <location>
        <position position="189"/>
    </location>
</feature>
<dbReference type="Gene3D" id="3.20.20.60">
    <property type="entry name" value="Phosphoenolpyruvate-binding domains"/>
    <property type="match status" value="1"/>
</dbReference>
<feature type="binding site" evidence="19">
    <location>
        <position position="330"/>
    </location>
    <ligand>
        <name>phosphoenolpyruvate</name>
        <dbReference type="ChEBI" id="CHEBI:58702"/>
    </ligand>
</feature>
<evidence type="ECO:0000256" key="8">
    <source>
        <dbReference type="ARBA" id="ARBA00022448"/>
    </source>
</evidence>
<dbReference type="InterPro" id="IPR015813">
    <property type="entry name" value="Pyrv/PenolPyrv_kinase-like_dom"/>
</dbReference>
<dbReference type="InterPro" id="IPR023151">
    <property type="entry name" value="PEP_util_CS"/>
</dbReference>
<keyword evidence="10 17" id="KW-0762">Sugar transport</keyword>
<feature type="coiled-coil region" evidence="21">
    <location>
        <begin position="40"/>
        <end position="71"/>
    </location>
</feature>
<feature type="domain" description="PEP-utilising enzyme C-terminal" evidence="23">
    <location>
        <begin position="258"/>
        <end position="538"/>
    </location>
</feature>
<evidence type="ECO:0000256" key="21">
    <source>
        <dbReference type="SAM" id="Coils"/>
    </source>
</evidence>
<dbReference type="PANTHER" id="PTHR46244:SF3">
    <property type="entry name" value="PHOSPHOENOLPYRUVATE-PROTEIN PHOSPHOTRANSFERASE"/>
    <property type="match status" value="1"/>
</dbReference>
<dbReference type="Pfam" id="PF05524">
    <property type="entry name" value="PEP-utilisers_N"/>
    <property type="match status" value="1"/>
</dbReference>
<keyword evidence="15 17" id="KW-0460">Magnesium</keyword>
<comment type="subcellular location">
    <subcellularLocation>
        <location evidence="4 17">Cytoplasm</location>
    </subcellularLocation>
</comment>
<keyword evidence="8 17" id="KW-0813">Transport</keyword>
<comment type="caution">
    <text evidence="25">The sequence shown here is derived from an EMBL/GenBank/DDBJ whole genome shotgun (WGS) entry which is preliminary data.</text>
</comment>
<keyword evidence="12 17" id="KW-0598">Phosphotransferase system</keyword>
<keyword evidence="26" id="KW-1185">Reference proteome</keyword>
<dbReference type="Proteomes" id="UP000276301">
    <property type="component" value="Unassembled WGS sequence"/>
</dbReference>
<evidence type="ECO:0000259" key="24">
    <source>
        <dbReference type="Pfam" id="PF05524"/>
    </source>
</evidence>
<evidence type="ECO:0000256" key="4">
    <source>
        <dbReference type="ARBA" id="ARBA00004496"/>
    </source>
</evidence>
<dbReference type="Pfam" id="PF00391">
    <property type="entry name" value="PEP-utilizers"/>
    <property type="match status" value="1"/>
</dbReference>
<evidence type="ECO:0000259" key="23">
    <source>
        <dbReference type="Pfam" id="PF02896"/>
    </source>
</evidence>
<evidence type="ECO:0000313" key="26">
    <source>
        <dbReference type="Proteomes" id="UP000276301"/>
    </source>
</evidence>
<keyword evidence="14 17" id="KW-0418">Kinase</keyword>
<dbReference type="GO" id="GO:0008965">
    <property type="term" value="F:phosphoenolpyruvate-protein phosphotransferase activity"/>
    <property type="evidence" value="ECO:0007669"/>
    <property type="project" value="UniProtKB-EC"/>
</dbReference>
<dbReference type="GO" id="GO:0046872">
    <property type="term" value="F:metal ion binding"/>
    <property type="evidence" value="ECO:0007669"/>
    <property type="project" value="UniProtKB-KW"/>
</dbReference>
<evidence type="ECO:0000256" key="16">
    <source>
        <dbReference type="ARBA" id="ARBA00033235"/>
    </source>
</evidence>
<feature type="binding site" evidence="20">
    <location>
        <position position="452"/>
    </location>
    <ligand>
        <name>Mg(2+)</name>
        <dbReference type="ChEBI" id="CHEBI:18420"/>
    </ligand>
</feature>
<feature type="binding site" evidence="19">
    <location>
        <begin position="451"/>
        <end position="452"/>
    </location>
    <ligand>
        <name>phosphoenolpyruvate</name>
        <dbReference type="ChEBI" id="CHEBI:58702"/>
    </ligand>
</feature>
<evidence type="ECO:0000256" key="6">
    <source>
        <dbReference type="ARBA" id="ARBA00012232"/>
    </source>
</evidence>
<keyword evidence="13 17" id="KW-0479">Metal-binding</keyword>
<dbReference type="PANTHER" id="PTHR46244">
    <property type="entry name" value="PHOSPHOENOLPYRUVATE-PROTEIN PHOSPHOTRANSFERASE"/>
    <property type="match status" value="1"/>
</dbReference>
<dbReference type="SUPFAM" id="SSF52009">
    <property type="entry name" value="Phosphohistidine domain"/>
    <property type="match status" value="1"/>
</dbReference>
<dbReference type="RefSeq" id="WP_121585938.1">
    <property type="nucleotide sequence ID" value="NZ_RCHT01000001.1"/>
</dbReference>
<feature type="binding site" evidence="19">
    <location>
        <position position="462"/>
    </location>
    <ligand>
        <name>phosphoenolpyruvate</name>
        <dbReference type="ChEBI" id="CHEBI:58702"/>
    </ligand>
</feature>
<dbReference type="InterPro" id="IPR036618">
    <property type="entry name" value="PtsI_HPr-bd_sf"/>
</dbReference>
<evidence type="ECO:0000256" key="11">
    <source>
        <dbReference type="ARBA" id="ARBA00022679"/>
    </source>
</evidence>
<dbReference type="EMBL" id="RCHT01000001">
    <property type="protein sequence ID" value="RLL14801.1"/>
    <property type="molecule type" value="Genomic_DNA"/>
</dbReference>
<dbReference type="InterPro" id="IPR036637">
    <property type="entry name" value="Phosphohistidine_dom_sf"/>
</dbReference>
<comment type="cofactor">
    <cofactor evidence="2 17 20">
        <name>Mg(2+)</name>
        <dbReference type="ChEBI" id="CHEBI:18420"/>
    </cofactor>
</comment>
<evidence type="ECO:0000259" key="22">
    <source>
        <dbReference type="Pfam" id="PF00391"/>
    </source>
</evidence>
<evidence type="ECO:0000256" key="14">
    <source>
        <dbReference type="ARBA" id="ARBA00022777"/>
    </source>
</evidence>
<dbReference type="EC" id="2.7.3.9" evidence="6 17"/>
<feature type="domain" description="PEP-utilising enzyme mobile" evidence="22">
    <location>
        <begin position="155"/>
        <end position="223"/>
    </location>
</feature>